<dbReference type="AlphaFoldDB" id="R7WEN2"/>
<dbReference type="GO" id="GO:0035658">
    <property type="term" value="C:Mon1-Ccz1 complex"/>
    <property type="evidence" value="ECO:0007669"/>
    <property type="project" value="InterPro"/>
</dbReference>
<dbReference type="InterPro" id="IPR043987">
    <property type="entry name" value="CCZ1/INTU/HSP4_longin_1"/>
</dbReference>
<dbReference type="PANTHER" id="PTHR13056">
    <property type="entry name" value="VACUOLAR FUSION PROTEIN CCZ1 HOMOLOG-RELATED"/>
    <property type="match status" value="1"/>
</dbReference>
<evidence type="ECO:0000313" key="3">
    <source>
        <dbReference type="EnsemblPlants" id="EMT18089"/>
    </source>
</evidence>
<dbReference type="EnsemblPlants" id="EMT18089">
    <property type="protein sequence ID" value="EMT18089"/>
    <property type="gene ID" value="F775_19006"/>
</dbReference>
<evidence type="ECO:0000256" key="1">
    <source>
        <dbReference type="ARBA" id="ARBA00005352"/>
    </source>
</evidence>
<proteinExistence type="inferred from homology"/>
<dbReference type="GO" id="GO:0016192">
    <property type="term" value="P:vesicle-mediated transport"/>
    <property type="evidence" value="ECO:0007669"/>
    <property type="project" value="InterPro"/>
</dbReference>
<accession>R7WEN2</accession>
<dbReference type="Pfam" id="PF19031">
    <property type="entry name" value="Intu_longin_1"/>
    <property type="match status" value="1"/>
</dbReference>
<reference evidence="3" key="1">
    <citation type="submission" date="2015-06" db="UniProtKB">
        <authorList>
            <consortium name="EnsemblPlants"/>
        </authorList>
    </citation>
    <scope>IDENTIFICATION</scope>
</reference>
<protein>
    <recommendedName>
        <fullName evidence="2">CCZ1/INTU/HSP4 first Longin domain-containing protein</fullName>
    </recommendedName>
</protein>
<comment type="similarity">
    <text evidence="1">Belongs to the CCZ1 family.</text>
</comment>
<sequence>MGLSSAAEIDGAQLCIFDLRRGQQEGQELDKILFFHPADCPILLQLSVIGLCEGIITFTRIFSPEDDCEVIESDKHCHVFYQAEPDIWMVLVVQKIKDNESTLRFGALQGILKESHSLFAMFHGPIRTLLDRQPSAEFARGHLHTFVTDYLSDFSVGKKLQLPTYRDSLTERGTVQMLTVSREVALEVQEFRRLCMKRQSPEFFRDGEHPQLGLTKDGANQLSATRAGSIEQAIIVALP</sequence>
<dbReference type="PANTHER" id="PTHR13056:SF0">
    <property type="entry name" value="VACUOLAR FUSION PROTEIN CCZ1 HOMOLOG-RELATED"/>
    <property type="match status" value="1"/>
</dbReference>
<organism evidence="3">
    <name type="scientific">Aegilops tauschii</name>
    <name type="common">Tausch's goatgrass</name>
    <name type="synonym">Aegilops squarrosa</name>
    <dbReference type="NCBI Taxonomy" id="37682"/>
    <lineage>
        <taxon>Eukaryota</taxon>
        <taxon>Viridiplantae</taxon>
        <taxon>Streptophyta</taxon>
        <taxon>Embryophyta</taxon>
        <taxon>Tracheophyta</taxon>
        <taxon>Spermatophyta</taxon>
        <taxon>Magnoliopsida</taxon>
        <taxon>Liliopsida</taxon>
        <taxon>Poales</taxon>
        <taxon>Poaceae</taxon>
        <taxon>BOP clade</taxon>
        <taxon>Pooideae</taxon>
        <taxon>Triticodae</taxon>
        <taxon>Triticeae</taxon>
        <taxon>Triticinae</taxon>
        <taxon>Aegilops</taxon>
    </lineage>
</organism>
<name>R7WEN2_AEGTA</name>
<feature type="domain" description="CCZ1/INTU/HSP4 first Longin" evidence="2">
    <location>
        <begin position="15"/>
        <end position="124"/>
    </location>
</feature>
<dbReference type="InterPro" id="IPR013176">
    <property type="entry name" value="Ccz1"/>
</dbReference>
<evidence type="ECO:0000259" key="2">
    <source>
        <dbReference type="Pfam" id="PF19031"/>
    </source>
</evidence>
<dbReference type="ExpressionAtlas" id="R7WEN2">
    <property type="expression patterns" value="baseline"/>
</dbReference>